<evidence type="ECO:0000259" key="3">
    <source>
        <dbReference type="PROSITE" id="PS50222"/>
    </source>
</evidence>
<keyword evidence="1" id="KW-0106">Calcium</keyword>
<feature type="region of interest" description="Disordered" evidence="2">
    <location>
        <begin position="314"/>
        <end position="347"/>
    </location>
</feature>
<dbReference type="AlphaFoldDB" id="A0A7S0H4K7"/>
<evidence type="ECO:0000256" key="2">
    <source>
        <dbReference type="SAM" id="MobiDB-lite"/>
    </source>
</evidence>
<feature type="region of interest" description="Disordered" evidence="2">
    <location>
        <begin position="58"/>
        <end position="100"/>
    </location>
</feature>
<feature type="compositionally biased region" description="Polar residues" evidence="2">
    <location>
        <begin position="70"/>
        <end position="92"/>
    </location>
</feature>
<dbReference type="PROSITE" id="PS50222">
    <property type="entry name" value="EF_HAND_2"/>
    <property type="match status" value="1"/>
</dbReference>
<feature type="region of interest" description="Disordered" evidence="2">
    <location>
        <begin position="186"/>
        <end position="218"/>
    </location>
</feature>
<dbReference type="InterPro" id="IPR011992">
    <property type="entry name" value="EF-hand-dom_pair"/>
</dbReference>
<protein>
    <recommendedName>
        <fullName evidence="3">EF-hand domain-containing protein</fullName>
    </recommendedName>
</protein>
<sequence length="367" mass="41097">MKFSEFEWGVHQSGIVDVPRALLKKFFCKFDSDNDHKLSFKEFKQSFSEFLNKRKESKIHKTHHHPNLTAKIQSPQPNSNHKTTPSANSDTKLQGKENEGSIEDIFAEPEVLEKWDRTVRAWTKDAGRQNINFTTLSEFKRLVNEAGLGRDIEAGRVWELLGFRPDEVIEFQKLALEFSRLLLHSAGPPRRRPPPLSVSRSSVVSPPPIKTNTAPNLGGRIMGSLGSMNAVKEKTSVQSIASMLPKEFEMSRVDVATSTNLYLSNSKRPPNTIQPSFLESEDTKHIIDDANHPLRLSTLEQSCIRSVNIETAPIGIETVPSSRPRDPNPPPNPTPQQSGPSASMAQWRALQFIKDSPNIVLYGDGES</sequence>
<dbReference type="GO" id="GO:0005509">
    <property type="term" value="F:calcium ion binding"/>
    <property type="evidence" value="ECO:0007669"/>
    <property type="project" value="InterPro"/>
</dbReference>
<gene>
    <name evidence="4" type="ORF">LAMO00422_LOCUS18001</name>
</gene>
<dbReference type="PROSITE" id="PS00018">
    <property type="entry name" value="EF_HAND_1"/>
    <property type="match status" value="1"/>
</dbReference>
<organism evidence="4">
    <name type="scientific">Amorphochlora amoebiformis</name>
    <dbReference type="NCBI Taxonomy" id="1561963"/>
    <lineage>
        <taxon>Eukaryota</taxon>
        <taxon>Sar</taxon>
        <taxon>Rhizaria</taxon>
        <taxon>Cercozoa</taxon>
        <taxon>Chlorarachniophyceae</taxon>
        <taxon>Amorphochlora</taxon>
    </lineage>
</organism>
<name>A0A7S0H4K7_9EUKA</name>
<dbReference type="SUPFAM" id="SSF47473">
    <property type="entry name" value="EF-hand"/>
    <property type="match status" value="1"/>
</dbReference>
<dbReference type="InterPro" id="IPR018247">
    <property type="entry name" value="EF_Hand_1_Ca_BS"/>
</dbReference>
<evidence type="ECO:0000256" key="1">
    <source>
        <dbReference type="ARBA" id="ARBA00022837"/>
    </source>
</evidence>
<dbReference type="Gene3D" id="1.10.238.10">
    <property type="entry name" value="EF-hand"/>
    <property type="match status" value="1"/>
</dbReference>
<reference evidence="4" key="1">
    <citation type="submission" date="2021-01" db="EMBL/GenBank/DDBJ databases">
        <authorList>
            <person name="Corre E."/>
            <person name="Pelletier E."/>
            <person name="Niang G."/>
            <person name="Scheremetjew M."/>
            <person name="Finn R."/>
            <person name="Kale V."/>
            <person name="Holt S."/>
            <person name="Cochrane G."/>
            <person name="Meng A."/>
            <person name="Brown T."/>
            <person name="Cohen L."/>
        </authorList>
    </citation>
    <scope>NUCLEOTIDE SEQUENCE</scope>
    <source>
        <strain evidence="4">CCMP2058</strain>
    </source>
</reference>
<dbReference type="InterPro" id="IPR002048">
    <property type="entry name" value="EF_hand_dom"/>
</dbReference>
<proteinExistence type="predicted"/>
<feature type="domain" description="EF-hand" evidence="3">
    <location>
        <begin position="18"/>
        <end position="53"/>
    </location>
</feature>
<dbReference type="EMBL" id="HBEM01026462">
    <property type="protein sequence ID" value="CAD8459049.1"/>
    <property type="molecule type" value="Transcribed_RNA"/>
</dbReference>
<evidence type="ECO:0000313" key="4">
    <source>
        <dbReference type="EMBL" id="CAD8459049.1"/>
    </source>
</evidence>
<accession>A0A7S0H4K7</accession>